<accession>A0ABW7YWA7</accession>
<dbReference type="PANTHER" id="PTHR43685:SF5">
    <property type="entry name" value="GLYCOSYLTRANSFERASE EPSE-RELATED"/>
    <property type="match status" value="1"/>
</dbReference>
<name>A0ABW7YWA7_9ACTN</name>
<evidence type="ECO:0000256" key="1">
    <source>
        <dbReference type="ARBA" id="ARBA00006739"/>
    </source>
</evidence>
<evidence type="ECO:0000313" key="6">
    <source>
        <dbReference type="Proteomes" id="UP001612741"/>
    </source>
</evidence>
<comment type="caution">
    <text evidence="5">The sequence shown here is derived from an EMBL/GenBank/DDBJ whole genome shotgun (WGS) entry which is preliminary data.</text>
</comment>
<feature type="domain" description="Glycosyltransferase 2-like" evidence="4">
    <location>
        <begin position="5"/>
        <end position="107"/>
    </location>
</feature>
<keyword evidence="3" id="KW-0808">Transferase</keyword>
<dbReference type="RefSeq" id="WP_397083634.1">
    <property type="nucleotide sequence ID" value="NZ_JBITGY010000005.1"/>
</dbReference>
<dbReference type="InterPro" id="IPR029044">
    <property type="entry name" value="Nucleotide-diphossugar_trans"/>
</dbReference>
<dbReference type="InterPro" id="IPR001173">
    <property type="entry name" value="Glyco_trans_2-like"/>
</dbReference>
<sequence>MPLLSIITPSYKPVREHLLAAHASVRAQELPEGWELEWVIQEDGHAGETAAILPADPRVKIGSGRRGGVALTRNLALARSSGELVKNLDADDILTPGVLARDIEVLTADLEIQWSTSRVLDLLPDGSTAGFDDDPPTGRIKPGFVYDYWREHGYRLPVHPTTICIRRELVVALGGWMGVPGSDDTGLLIPASLVSHGYFHGETGLLYRKWPGQETAGDGHYAAEEWRLRMGLIEARAEAIRRMRPRVQGLR</sequence>
<protein>
    <submittedName>
        <fullName evidence="5">Glycosyltransferase family 2 protein</fullName>
    </submittedName>
</protein>
<dbReference type="Proteomes" id="UP001612741">
    <property type="component" value="Unassembled WGS sequence"/>
</dbReference>
<keyword evidence="6" id="KW-1185">Reference proteome</keyword>
<dbReference type="Gene3D" id="3.90.550.10">
    <property type="entry name" value="Spore Coat Polysaccharide Biosynthesis Protein SpsA, Chain A"/>
    <property type="match status" value="1"/>
</dbReference>
<organism evidence="5 6">
    <name type="scientific">Nonomuraea typhae</name>
    <dbReference type="NCBI Taxonomy" id="2603600"/>
    <lineage>
        <taxon>Bacteria</taxon>
        <taxon>Bacillati</taxon>
        <taxon>Actinomycetota</taxon>
        <taxon>Actinomycetes</taxon>
        <taxon>Streptosporangiales</taxon>
        <taxon>Streptosporangiaceae</taxon>
        <taxon>Nonomuraea</taxon>
    </lineage>
</organism>
<dbReference type="InterPro" id="IPR050834">
    <property type="entry name" value="Glycosyltransf_2"/>
</dbReference>
<comment type="similarity">
    <text evidence="1">Belongs to the glycosyltransferase 2 family.</text>
</comment>
<dbReference type="SUPFAM" id="SSF53448">
    <property type="entry name" value="Nucleotide-diphospho-sugar transferases"/>
    <property type="match status" value="1"/>
</dbReference>
<reference evidence="5 6" key="1">
    <citation type="submission" date="2024-10" db="EMBL/GenBank/DDBJ databases">
        <title>The Natural Products Discovery Center: Release of the First 8490 Sequenced Strains for Exploring Actinobacteria Biosynthetic Diversity.</title>
        <authorList>
            <person name="Kalkreuter E."/>
            <person name="Kautsar S.A."/>
            <person name="Yang D."/>
            <person name="Bader C.D."/>
            <person name="Teijaro C.N."/>
            <person name="Fluegel L."/>
            <person name="Davis C.M."/>
            <person name="Simpson J.R."/>
            <person name="Lauterbach L."/>
            <person name="Steele A.D."/>
            <person name="Gui C."/>
            <person name="Meng S."/>
            <person name="Li G."/>
            <person name="Viehrig K."/>
            <person name="Ye F."/>
            <person name="Su P."/>
            <person name="Kiefer A.F."/>
            <person name="Nichols A."/>
            <person name="Cepeda A.J."/>
            <person name="Yan W."/>
            <person name="Fan B."/>
            <person name="Jiang Y."/>
            <person name="Adhikari A."/>
            <person name="Zheng C.-J."/>
            <person name="Schuster L."/>
            <person name="Cowan T.M."/>
            <person name="Smanski M.J."/>
            <person name="Chevrette M.G."/>
            <person name="De Carvalho L.P.S."/>
            <person name="Shen B."/>
        </authorList>
    </citation>
    <scope>NUCLEOTIDE SEQUENCE [LARGE SCALE GENOMIC DNA]</scope>
    <source>
        <strain evidence="5 6">NPDC050545</strain>
    </source>
</reference>
<keyword evidence="2" id="KW-0328">Glycosyltransferase</keyword>
<evidence type="ECO:0000313" key="5">
    <source>
        <dbReference type="EMBL" id="MFI6499991.1"/>
    </source>
</evidence>
<evidence type="ECO:0000256" key="3">
    <source>
        <dbReference type="ARBA" id="ARBA00022679"/>
    </source>
</evidence>
<gene>
    <name evidence="5" type="ORF">ACIBG2_21580</name>
</gene>
<dbReference type="Pfam" id="PF00535">
    <property type="entry name" value="Glycos_transf_2"/>
    <property type="match status" value="1"/>
</dbReference>
<evidence type="ECO:0000256" key="2">
    <source>
        <dbReference type="ARBA" id="ARBA00022676"/>
    </source>
</evidence>
<evidence type="ECO:0000259" key="4">
    <source>
        <dbReference type="Pfam" id="PF00535"/>
    </source>
</evidence>
<proteinExistence type="inferred from homology"/>
<dbReference type="EMBL" id="JBITGY010000005">
    <property type="protein sequence ID" value="MFI6499991.1"/>
    <property type="molecule type" value="Genomic_DNA"/>
</dbReference>
<dbReference type="PANTHER" id="PTHR43685">
    <property type="entry name" value="GLYCOSYLTRANSFERASE"/>
    <property type="match status" value="1"/>
</dbReference>